<dbReference type="Gene3D" id="3.30.200.20">
    <property type="entry name" value="Phosphorylase Kinase, domain 1"/>
    <property type="match status" value="1"/>
</dbReference>
<feature type="region of interest" description="Disordered" evidence="5">
    <location>
        <begin position="77"/>
        <end position="98"/>
    </location>
</feature>
<feature type="domain" description="Protein kinase" evidence="7">
    <location>
        <begin position="707"/>
        <end position="1049"/>
    </location>
</feature>
<evidence type="ECO:0000256" key="5">
    <source>
        <dbReference type="SAM" id="MobiDB-lite"/>
    </source>
</evidence>
<keyword evidence="1" id="KW-0723">Serine/threonine-protein kinase</keyword>
<dbReference type="STRING" id="3476.A0A2P5BNY2"/>
<dbReference type="Proteomes" id="UP000237105">
    <property type="component" value="Unassembled WGS sequence"/>
</dbReference>
<evidence type="ECO:0000313" key="9">
    <source>
        <dbReference type="Proteomes" id="UP000237105"/>
    </source>
</evidence>
<feature type="region of interest" description="Disordered" evidence="5">
    <location>
        <begin position="202"/>
        <end position="441"/>
    </location>
</feature>
<comment type="caution">
    <text evidence="8">The sequence shown here is derived from an EMBL/GenBank/DDBJ whole genome shotgun (WGS) entry which is preliminary data.</text>
</comment>
<gene>
    <name evidence="8" type="ORF">PanWU01x14_223380</name>
</gene>
<dbReference type="FunFam" id="3.30.200.20:FF:000146">
    <property type="entry name" value="receptor-like serine/threonine-protein kinase ALE2"/>
    <property type="match status" value="1"/>
</dbReference>
<keyword evidence="6" id="KW-0472">Membrane</keyword>
<dbReference type="Pfam" id="PF07714">
    <property type="entry name" value="PK_Tyr_Ser-Thr"/>
    <property type="match status" value="2"/>
</dbReference>
<dbReference type="Pfam" id="PF23180">
    <property type="entry name" value="ALE2_N"/>
    <property type="match status" value="1"/>
</dbReference>
<keyword evidence="8" id="KW-0418">Kinase</keyword>
<dbReference type="PROSITE" id="PS00107">
    <property type="entry name" value="PROTEIN_KINASE_ATP"/>
    <property type="match status" value="1"/>
</dbReference>
<proteinExistence type="predicted"/>
<organism evidence="8 9">
    <name type="scientific">Parasponia andersonii</name>
    <name type="common">Sponia andersonii</name>
    <dbReference type="NCBI Taxonomy" id="3476"/>
    <lineage>
        <taxon>Eukaryota</taxon>
        <taxon>Viridiplantae</taxon>
        <taxon>Streptophyta</taxon>
        <taxon>Embryophyta</taxon>
        <taxon>Tracheophyta</taxon>
        <taxon>Spermatophyta</taxon>
        <taxon>Magnoliopsida</taxon>
        <taxon>eudicotyledons</taxon>
        <taxon>Gunneridae</taxon>
        <taxon>Pentapetalae</taxon>
        <taxon>rosids</taxon>
        <taxon>fabids</taxon>
        <taxon>Rosales</taxon>
        <taxon>Cannabaceae</taxon>
        <taxon>Parasponia</taxon>
    </lineage>
</organism>
<evidence type="ECO:0000256" key="3">
    <source>
        <dbReference type="ARBA" id="ARBA00022840"/>
    </source>
</evidence>
<feature type="compositionally biased region" description="Low complexity" evidence="5">
    <location>
        <begin position="340"/>
        <end position="349"/>
    </location>
</feature>
<dbReference type="PANTHER" id="PTHR47989">
    <property type="entry name" value="OS01G0750732 PROTEIN"/>
    <property type="match status" value="1"/>
</dbReference>
<dbReference type="OrthoDB" id="1901798at2759"/>
<keyword evidence="6" id="KW-0812">Transmembrane</keyword>
<feature type="compositionally biased region" description="Low complexity" evidence="5">
    <location>
        <begin position="381"/>
        <end position="395"/>
    </location>
</feature>
<evidence type="ECO:0000256" key="4">
    <source>
        <dbReference type="PROSITE-ProRule" id="PRU10141"/>
    </source>
</evidence>
<dbReference type="InterPro" id="IPR017441">
    <property type="entry name" value="Protein_kinase_ATP_BS"/>
</dbReference>
<reference evidence="9" key="1">
    <citation type="submission" date="2016-06" db="EMBL/GenBank/DDBJ databases">
        <title>Parallel loss of symbiosis genes in relatives of nitrogen-fixing non-legume Parasponia.</title>
        <authorList>
            <person name="Van Velzen R."/>
            <person name="Holmer R."/>
            <person name="Bu F."/>
            <person name="Rutten L."/>
            <person name="Van Zeijl A."/>
            <person name="Liu W."/>
            <person name="Santuari L."/>
            <person name="Cao Q."/>
            <person name="Sharma T."/>
            <person name="Shen D."/>
            <person name="Roswanjaya Y."/>
            <person name="Wardhani T."/>
            <person name="Kalhor M.S."/>
            <person name="Jansen J."/>
            <person name="Van den Hoogen J."/>
            <person name="Gungor B."/>
            <person name="Hartog M."/>
            <person name="Hontelez J."/>
            <person name="Verver J."/>
            <person name="Yang W.-C."/>
            <person name="Schijlen E."/>
            <person name="Repin R."/>
            <person name="Schilthuizen M."/>
            <person name="Schranz E."/>
            <person name="Heidstra R."/>
            <person name="Miyata K."/>
            <person name="Fedorova E."/>
            <person name="Kohlen W."/>
            <person name="Bisseling T."/>
            <person name="Smit S."/>
            <person name="Geurts R."/>
        </authorList>
    </citation>
    <scope>NUCLEOTIDE SEQUENCE [LARGE SCALE GENOMIC DNA]</scope>
    <source>
        <strain evidence="9">cv. WU1-14</strain>
    </source>
</reference>
<evidence type="ECO:0000259" key="7">
    <source>
        <dbReference type="PROSITE" id="PS50011"/>
    </source>
</evidence>
<dbReference type="Gene3D" id="1.10.510.10">
    <property type="entry name" value="Transferase(Phosphotransferase) domain 1"/>
    <property type="match status" value="1"/>
</dbReference>
<evidence type="ECO:0000313" key="8">
    <source>
        <dbReference type="EMBL" id="PON50473.1"/>
    </source>
</evidence>
<feature type="transmembrane region" description="Helical" evidence="6">
    <location>
        <begin position="614"/>
        <end position="638"/>
    </location>
</feature>
<keyword evidence="2 4" id="KW-0547">Nucleotide-binding</keyword>
<feature type="compositionally biased region" description="Low complexity" evidence="5">
    <location>
        <begin position="82"/>
        <end position="97"/>
    </location>
</feature>
<keyword evidence="6" id="KW-1133">Transmembrane helix</keyword>
<dbReference type="InterPro" id="IPR011009">
    <property type="entry name" value="Kinase-like_dom_sf"/>
</dbReference>
<dbReference type="InterPro" id="IPR001245">
    <property type="entry name" value="Ser-Thr/Tyr_kinase_cat_dom"/>
</dbReference>
<evidence type="ECO:0000256" key="1">
    <source>
        <dbReference type="ARBA" id="ARBA00022527"/>
    </source>
</evidence>
<evidence type="ECO:0000256" key="6">
    <source>
        <dbReference type="SAM" id="Phobius"/>
    </source>
</evidence>
<keyword evidence="9" id="KW-1185">Reference proteome</keyword>
<dbReference type="GO" id="GO:0004674">
    <property type="term" value="F:protein serine/threonine kinase activity"/>
    <property type="evidence" value="ECO:0007669"/>
    <property type="project" value="UniProtKB-KW"/>
</dbReference>
<name>A0A2P5BNY2_PARAD</name>
<accession>A0A2P5BNY2</accession>
<dbReference type="PANTHER" id="PTHR47989:SF9">
    <property type="entry name" value="PROTEIN KINASE SUPERFAMILY PROTEIN"/>
    <property type="match status" value="1"/>
</dbReference>
<dbReference type="SUPFAM" id="SSF56112">
    <property type="entry name" value="Protein kinase-like (PK-like)"/>
    <property type="match status" value="1"/>
</dbReference>
<dbReference type="GO" id="GO:0005524">
    <property type="term" value="F:ATP binding"/>
    <property type="evidence" value="ECO:0007669"/>
    <property type="project" value="UniProtKB-UniRule"/>
</dbReference>
<feature type="region of interest" description="Disordered" evidence="5">
    <location>
        <begin position="166"/>
        <end position="186"/>
    </location>
</feature>
<dbReference type="EMBL" id="JXTB01000245">
    <property type="protein sequence ID" value="PON50473.1"/>
    <property type="molecule type" value="Genomic_DNA"/>
</dbReference>
<sequence>MGISWLCKSQSLSYERNKTNEPTWISNFMLSMACLTLPLRIAAYFLLSAITISPSPATSSVIPPIEGTLGPVHHGTFESNAPSSVSQPIGSSSHPELAMPPLPSASAPQTIKGLEPSLPPSVTKALPPFNTAPLPLTIQGHVPVIPPTVPQEKAPVTKAPISVPIASTPPRPPQSHASPLPTTAPARKEPVIEVPMAMPVAPGNMPQVSPAVLPSTPETSPISAPRRNSADHKGPITDPTASVPVVSPTSQVPQSSPLIHPTTPGVSPSSIPDHEVSPAPSPPQSIGWKKGSPVAAPSFEKPMPGHIPANGPSKQEPVRHSYFAPAPSVWHPNSPNKEYSPPVSSPSTSFFKHHHTRDKITDPAPASSHPISPPTPKQQGSSVSPSHSPFSPPLSYVSPAPTPSRKAALGNTKKIFPSKSPSESPKVARVPPLQAFPPPPPNEDCSTTICTEPYTNTPPGSPCGCVLPIQVGIRLSVALYTFFPLVSELAQEIAAGVFIKQSQVRIIGANAANQQPEKTVVLVDLVPLGERFDNTTAFLTYQRFWNKQVTIQASYFGDYEVLYVRYPGLPASPPTDVGIIDDGPYAGTGNNGRTIKPLGVDVPKRKHKDRLSGGIIAIIVISALLAVILCSAAAWVFIFKLRDQVSQPGPAPQVLLPTLSKPSGAPVSMIGSRDSSASLSFGSSIANYTGAAKTFSTSDIERATDHFNASRILGEGGFGRVYSGVLDAGTKVAVKVLKRDDQQGGREFLAEVEMLSRLHHRNLVKLIGICTEESTRCLVYELIPNGSVESHLHGMLSTLSRYVAPEYAMTGHLLVKSDVYSYGVVLLELLTGRKPVDMSQPPGQENLVAWARPLLANKDGLETITDPSLGSDVPFDSVAKVAAIASMCVQPEVSNRPFMGEVVQALKLVCNEIEEAKELGSRTSSQDDLSIDLTASEQLPDPLQSQYSVHSYESELDIGRGMSVSELFSSSARLGTEQSESFRRHSSSGPLGSRRSKRFWLRVRGLSGGSVSEHVLEVPSTSRHLIFPADKKLRRLFPRFETGRSSIGE</sequence>
<dbReference type="InterPro" id="IPR057597">
    <property type="entry name" value="ALE2_N"/>
</dbReference>
<keyword evidence="8" id="KW-0808">Transferase</keyword>
<dbReference type="InterPro" id="IPR000719">
    <property type="entry name" value="Prot_kinase_dom"/>
</dbReference>
<dbReference type="AlphaFoldDB" id="A0A2P5BNY2"/>
<dbReference type="PROSITE" id="PS50011">
    <property type="entry name" value="PROTEIN_KINASE_DOM"/>
    <property type="match status" value="1"/>
</dbReference>
<evidence type="ECO:0000256" key="2">
    <source>
        <dbReference type="ARBA" id="ARBA00022741"/>
    </source>
</evidence>
<keyword evidence="3 4" id="KW-0067">ATP-binding</keyword>
<protein>
    <submittedName>
        <fullName evidence="8">Tyrosine-protein kinase</fullName>
    </submittedName>
</protein>
<feature type="binding site" evidence="4">
    <location>
        <position position="735"/>
    </location>
    <ligand>
        <name>ATP</name>
        <dbReference type="ChEBI" id="CHEBI:30616"/>
    </ligand>
</feature>
<feature type="compositionally biased region" description="Low complexity" evidence="5">
    <location>
        <begin position="239"/>
        <end position="257"/>
    </location>
</feature>